<feature type="region of interest" description="Disordered" evidence="1">
    <location>
        <begin position="103"/>
        <end position="135"/>
    </location>
</feature>
<keyword evidence="2" id="KW-0472">Membrane</keyword>
<organism evidence="4">
    <name type="scientific">Drosophila persimilis</name>
    <name type="common">Fruit fly</name>
    <dbReference type="NCBI Taxonomy" id="7234"/>
    <lineage>
        <taxon>Eukaryota</taxon>
        <taxon>Metazoa</taxon>
        <taxon>Ecdysozoa</taxon>
        <taxon>Arthropoda</taxon>
        <taxon>Hexapoda</taxon>
        <taxon>Insecta</taxon>
        <taxon>Pterygota</taxon>
        <taxon>Neoptera</taxon>
        <taxon>Endopterygota</taxon>
        <taxon>Diptera</taxon>
        <taxon>Brachycera</taxon>
        <taxon>Muscomorpha</taxon>
        <taxon>Ephydroidea</taxon>
        <taxon>Drosophilidae</taxon>
        <taxon>Drosophila</taxon>
        <taxon>Sophophora</taxon>
    </lineage>
</organism>
<feature type="transmembrane region" description="Helical" evidence="2">
    <location>
        <begin position="61"/>
        <end position="82"/>
    </location>
</feature>
<evidence type="ECO:0000256" key="2">
    <source>
        <dbReference type="SAM" id="Phobius"/>
    </source>
</evidence>
<dbReference type="Proteomes" id="UP000008744">
    <property type="component" value="Unassembled WGS sequence"/>
</dbReference>
<evidence type="ECO:0000313" key="4">
    <source>
        <dbReference type="Proteomes" id="UP000008744"/>
    </source>
</evidence>
<sequence>MSLAERQAKGTRGVVQKRGVVPHEACPEFWFLPEEAPQPQPQPPACDWASASAFARQSVHALLRLLLGFLCVLCFLLCSSFFGRFTRITQAKTELAAEVEAGAMTTTTGHRRGEGIQDEKQAKQDTAEISSEGKF</sequence>
<feature type="compositionally biased region" description="Basic and acidic residues" evidence="1">
    <location>
        <begin position="111"/>
        <end position="135"/>
    </location>
</feature>
<protein>
    <submittedName>
        <fullName evidence="3">GL26035</fullName>
    </submittedName>
</protein>
<name>B4GK92_DROPE</name>
<evidence type="ECO:0000313" key="3">
    <source>
        <dbReference type="EMBL" id="EDW37058.1"/>
    </source>
</evidence>
<keyword evidence="4" id="KW-1185">Reference proteome</keyword>
<evidence type="ECO:0000256" key="1">
    <source>
        <dbReference type="SAM" id="MobiDB-lite"/>
    </source>
</evidence>
<keyword evidence="2" id="KW-1133">Transmembrane helix</keyword>
<dbReference type="AlphaFoldDB" id="B4GK92"/>
<dbReference type="EMBL" id="CH479184">
    <property type="protein sequence ID" value="EDW37058.1"/>
    <property type="molecule type" value="Genomic_DNA"/>
</dbReference>
<proteinExistence type="predicted"/>
<dbReference type="HOGENOM" id="CLU_1887904_0_0_1"/>
<accession>B4GK92</accession>
<reference evidence="3 4" key="1">
    <citation type="journal article" date="2007" name="Nature">
        <title>Evolution of genes and genomes on the Drosophila phylogeny.</title>
        <authorList>
            <consortium name="Drosophila 12 Genomes Consortium"/>
            <person name="Clark A.G."/>
            <person name="Eisen M.B."/>
            <person name="Smith D.R."/>
            <person name="Bergman C.M."/>
            <person name="Oliver B."/>
            <person name="Markow T.A."/>
            <person name="Kaufman T.C."/>
            <person name="Kellis M."/>
            <person name="Gelbart W."/>
            <person name="Iyer V.N."/>
            <person name="Pollard D.A."/>
            <person name="Sackton T.B."/>
            <person name="Larracuente A.M."/>
            <person name="Singh N.D."/>
            <person name="Abad J.P."/>
            <person name="Abt D.N."/>
            <person name="Adryan B."/>
            <person name="Aguade M."/>
            <person name="Akashi H."/>
            <person name="Anderson W.W."/>
            <person name="Aquadro C.F."/>
            <person name="Ardell D.H."/>
            <person name="Arguello R."/>
            <person name="Artieri C.G."/>
            <person name="Barbash D.A."/>
            <person name="Barker D."/>
            <person name="Barsanti P."/>
            <person name="Batterham P."/>
            <person name="Batzoglou S."/>
            <person name="Begun D."/>
            <person name="Bhutkar A."/>
            <person name="Blanco E."/>
            <person name="Bosak S.A."/>
            <person name="Bradley R.K."/>
            <person name="Brand A.D."/>
            <person name="Brent M.R."/>
            <person name="Brooks A.N."/>
            <person name="Brown R.H."/>
            <person name="Butlin R.K."/>
            <person name="Caggese C."/>
            <person name="Calvi B.R."/>
            <person name="Bernardo de Carvalho A."/>
            <person name="Caspi A."/>
            <person name="Castrezana S."/>
            <person name="Celniker S.E."/>
            <person name="Chang J.L."/>
            <person name="Chapple C."/>
            <person name="Chatterji S."/>
            <person name="Chinwalla A."/>
            <person name="Civetta A."/>
            <person name="Clifton S.W."/>
            <person name="Comeron J.M."/>
            <person name="Costello J.C."/>
            <person name="Coyne J.A."/>
            <person name="Daub J."/>
            <person name="David R.G."/>
            <person name="Delcher A.L."/>
            <person name="Delehaunty K."/>
            <person name="Do C.B."/>
            <person name="Ebling H."/>
            <person name="Edwards K."/>
            <person name="Eickbush T."/>
            <person name="Evans J.D."/>
            <person name="Filipski A."/>
            <person name="Findeiss S."/>
            <person name="Freyhult E."/>
            <person name="Fulton L."/>
            <person name="Fulton R."/>
            <person name="Garcia A.C."/>
            <person name="Gardiner A."/>
            <person name="Garfield D.A."/>
            <person name="Garvin B.E."/>
            <person name="Gibson G."/>
            <person name="Gilbert D."/>
            <person name="Gnerre S."/>
            <person name="Godfrey J."/>
            <person name="Good R."/>
            <person name="Gotea V."/>
            <person name="Gravely B."/>
            <person name="Greenberg A.J."/>
            <person name="Griffiths-Jones S."/>
            <person name="Gross S."/>
            <person name="Guigo R."/>
            <person name="Gustafson E.A."/>
            <person name="Haerty W."/>
            <person name="Hahn M.W."/>
            <person name="Halligan D.L."/>
            <person name="Halpern A.L."/>
            <person name="Halter G.M."/>
            <person name="Han M.V."/>
            <person name="Heger A."/>
            <person name="Hillier L."/>
            <person name="Hinrichs A.S."/>
            <person name="Holmes I."/>
            <person name="Hoskins R.A."/>
            <person name="Hubisz M.J."/>
            <person name="Hultmark D."/>
            <person name="Huntley M.A."/>
            <person name="Jaffe D.B."/>
            <person name="Jagadeeshan S."/>
            <person name="Jeck W.R."/>
            <person name="Johnson J."/>
            <person name="Jones C.D."/>
            <person name="Jordan W.C."/>
            <person name="Karpen G.H."/>
            <person name="Kataoka E."/>
            <person name="Keightley P.D."/>
            <person name="Kheradpour P."/>
            <person name="Kirkness E.F."/>
            <person name="Koerich L.B."/>
            <person name="Kristiansen K."/>
            <person name="Kudrna D."/>
            <person name="Kulathinal R.J."/>
            <person name="Kumar S."/>
            <person name="Kwok R."/>
            <person name="Lander E."/>
            <person name="Langley C.H."/>
            <person name="Lapoint R."/>
            <person name="Lazzaro B.P."/>
            <person name="Lee S.J."/>
            <person name="Levesque L."/>
            <person name="Li R."/>
            <person name="Lin C.F."/>
            <person name="Lin M.F."/>
            <person name="Lindblad-Toh K."/>
            <person name="Llopart A."/>
            <person name="Long M."/>
            <person name="Low L."/>
            <person name="Lozovsky E."/>
            <person name="Lu J."/>
            <person name="Luo M."/>
            <person name="Machado C.A."/>
            <person name="Makalowski W."/>
            <person name="Marzo M."/>
            <person name="Matsuda M."/>
            <person name="Matzkin L."/>
            <person name="McAllister B."/>
            <person name="McBride C.S."/>
            <person name="McKernan B."/>
            <person name="McKernan K."/>
            <person name="Mendez-Lago M."/>
            <person name="Minx P."/>
            <person name="Mollenhauer M.U."/>
            <person name="Montooth K."/>
            <person name="Mount S.M."/>
            <person name="Mu X."/>
            <person name="Myers E."/>
            <person name="Negre B."/>
            <person name="Newfeld S."/>
            <person name="Nielsen R."/>
            <person name="Noor M.A."/>
            <person name="O'Grady P."/>
            <person name="Pachter L."/>
            <person name="Papaceit M."/>
            <person name="Parisi M.J."/>
            <person name="Parisi M."/>
            <person name="Parts L."/>
            <person name="Pedersen J.S."/>
            <person name="Pesole G."/>
            <person name="Phillippy A.M."/>
            <person name="Ponting C.P."/>
            <person name="Pop M."/>
            <person name="Porcelli D."/>
            <person name="Powell J.R."/>
            <person name="Prohaska S."/>
            <person name="Pruitt K."/>
            <person name="Puig M."/>
            <person name="Quesneville H."/>
            <person name="Ram K.R."/>
            <person name="Rand D."/>
            <person name="Rasmussen M.D."/>
            <person name="Reed L.K."/>
            <person name="Reenan R."/>
            <person name="Reily A."/>
            <person name="Remington K.A."/>
            <person name="Rieger T.T."/>
            <person name="Ritchie M.G."/>
            <person name="Robin C."/>
            <person name="Rogers Y.H."/>
            <person name="Rohde C."/>
            <person name="Rozas J."/>
            <person name="Rubenfield M.J."/>
            <person name="Ruiz A."/>
            <person name="Russo S."/>
            <person name="Salzberg S.L."/>
            <person name="Sanchez-Gracia A."/>
            <person name="Saranga D.J."/>
            <person name="Sato H."/>
            <person name="Schaeffer S.W."/>
            <person name="Schatz M.C."/>
            <person name="Schlenke T."/>
            <person name="Schwartz R."/>
            <person name="Segarra C."/>
            <person name="Singh R.S."/>
            <person name="Sirot L."/>
            <person name="Sirota M."/>
            <person name="Sisneros N.B."/>
            <person name="Smith C.D."/>
            <person name="Smith T.F."/>
            <person name="Spieth J."/>
            <person name="Stage D.E."/>
            <person name="Stark A."/>
            <person name="Stephan W."/>
            <person name="Strausberg R.L."/>
            <person name="Strempel S."/>
            <person name="Sturgill D."/>
            <person name="Sutton G."/>
            <person name="Sutton G.G."/>
            <person name="Tao W."/>
            <person name="Teichmann S."/>
            <person name="Tobari Y.N."/>
            <person name="Tomimura Y."/>
            <person name="Tsolas J.M."/>
            <person name="Valente V.L."/>
            <person name="Venter E."/>
            <person name="Venter J.C."/>
            <person name="Vicario S."/>
            <person name="Vieira F.G."/>
            <person name="Vilella A.J."/>
            <person name="Villasante A."/>
            <person name="Walenz B."/>
            <person name="Wang J."/>
            <person name="Wasserman M."/>
            <person name="Watts T."/>
            <person name="Wilson D."/>
            <person name="Wilson R.K."/>
            <person name="Wing R.A."/>
            <person name="Wolfner M.F."/>
            <person name="Wong A."/>
            <person name="Wong G.K."/>
            <person name="Wu C.I."/>
            <person name="Wu G."/>
            <person name="Yamamoto D."/>
            <person name="Yang H.P."/>
            <person name="Yang S.P."/>
            <person name="Yorke J.A."/>
            <person name="Yoshida K."/>
            <person name="Zdobnov E."/>
            <person name="Zhang P."/>
            <person name="Zhang Y."/>
            <person name="Zimin A.V."/>
            <person name="Baldwin J."/>
            <person name="Abdouelleil A."/>
            <person name="Abdulkadir J."/>
            <person name="Abebe A."/>
            <person name="Abera B."/>
            <person name="Abreu J."/>
            <person name="Acer S.C."/>
            <person name="Aftuck L."/>
            <person name="Alexander A."/>
            <person name="An P."/>
            <person name="Anderson E."/>
            <person name="Anderson S."/>
            <person name="Arachi H."/>
            <person name="Azer M."/>
            <person name="Bachantsang P."/>
            <person name="Barry A."/>
            <person name="Bayul T."/>
            <person name="Berlin A."/>
            <person name="Bessette D."/>
            <person name="Bloom T."/>
            <person name="Blye J."/>
            <person name="Boguslavskiy L."/>
            <person name="Bonnet C."/>
            <person name="Boukhgalter B."/>
            <person name="Bourzgui I."/>
            <person name="Brown A."/>
            <person name="Cahill P."/>
            <person name="Channer S."/>
            <person name="Cheshatsang Y."/>
            <person name="Chuda L."/>
            <person name="Citroen M."/>
            <person name="Collymore A."/>
            <person name="Cooke P."/>
            <person name="Costello M."/>
            <person name="D'Aco K."/>
            <person name="Daza R."/>
            <person name="De Haan G."/>
            <person name="DeGray S."/>
            <person name="DeMaso C."/>
            <person name="Dhargay N."/>
            <person name="Dooley K."/>
            <person name="Dooley E."/>
            <person name="Doricent M."/>
            <person name="Dorje P."/>
            <person name="Dorjee K."/>
            <person name="Dupes A."/>
            <person name="Elong R."/>
            <person name="Falk J."/>
            <person name="Farina A."/>
            <person name="Faro S."/>
            <person name="Ferguson D."/>
            <person name="Fisher S."/>
            <person name="Foley C.D."/>
            <person name="Franke A."/>
            <person name="Friedrich D."/>
            <person name="Gadbois L."/>
            <person name="Gearin G."/>
            <person name="Gearin C.R."/>
            <person name="Giannoukos G."/>
            <person name="Goode T."/>
            <person name="Graham J."/>
            <person name="Grandbois E."/>
            <person name="Grewal S."/>
            <person name="Gyaltsen K."/>
            <person name="Hafez N."/>
            <person name="Hagos B."/>
            <person name="Hall J."/>
            <person name="Henson C."/>
            <person name="Hollinger A."/>
            <person name="Honan T."/>
            <person name="Huard M.D."/>
            <person name="Hughes L."/>
            <person name="Hurhula B."/>
            <person name="Husby M.E."/>
            <person name="Kamat A."/>
            <person name="Kanga B."/>
            <person name="Kashin S."/>
            <person name="Khazanovich D."/>
            <person name="Kisner P."/>
            <person name="Lance K."/>
            <person name="Lara M."/>
            <person name="Lee W."/>
            <person name="Lennon N."/>
            <person name="Letendre F."/>
            <person name="LeVine R."/>
            <person name="Lipovsky A."/>
            <person name="Liu X."/>
            <person name="Liu J."/>
            <person name="Liu S."/>
            <person name="Lokyitsang T."/>
            <person name="Lokyitsang Y."/>
            <person name="Lubonja R."/>
            <person name="Lui A."/>
            <person name="MacDonald P."/>
            <person name="Magnisalis V."/>
            <person name="Maru K."/>
            <person name="Matthews C."/>
            <person name="McCusker W."/>
            <person name="McDonough S."/>
            <person name="Mehta T."/>
            <person name="Meldrim J."/>
            <person name="Meneus L."/>
            <person name="Mihai O."/>
            <person name="Mihalev A."/>
            <person name="Mihova T."/>
            <person name="Mittelman R."/>
            <person name="Mlenga V."/>
            <person name="Montmayeur A."/>
            <person name="Mulrain L."/>
            <person name="Navidi A."/>
            <person name="Naylor J."/>
            <person name="Negash T."/>
            <person name="Nguyen T."/>
            <person name="Nguyen N."/>
            <person name="Nicol R."/>
            <person name="Norbu C."/>
            <person name="Norbu N."/>
            <person name="Novod N."/>
            <person name="O'Neill B."/>
            <person name="Osman S."/>
            <person name="Markiewicz E."/>
            <person name="Oyono O.L."/>
            <person name="Patti C."/>
            <person name="Phunkhang P."/>
            <person name="Pierre F."/>
            <person name="Priest M."/>
            <person name="Raghuraman S."/>
            <person name="Rege F."/>
            <person name="Reyes R."/>
            <person name="Rise C."/>
            <person name="Rogov P."/>
            <person name="Ross K."/>
            <person name="Ryan E."/>
            <person name="Settipalli S."/>
            <person name="Shea T."/>
            <person name="Sherpa N."/>
            <person name="Shi L."/>
            <person name="Shih D."/>
            <person name="Sparrow T."/>
            <person name="Spaulding J."/>
            <person name="Stalker J."/>
            <person name="Stange-Thomann N."/>
            <person name="Stavropoulos S."/>
            <person name="Stone C."/>
            <person name="Strader C."/>
            <person name="Tesfaye S."/>
            <person name="Thomson T."/>
            <person name="Thoulutsang Y."/>
            <person name="Thoulutsang D."/>
            <person name="Topham K."/>
            <person name="Topping I."/>
            <person name="Tsamla T."/>
            <person name="Vassiliev H."/>
            <person name="Vo A."/>
            <person name="Wangchuk T."/>
            <person name="Wangdi T."/>
            <person name="Weiand M."/>
            <person name="Wilkinson J."/>
            <person name="Wilson A."/>
            <person name="Yadav S."/>
            <person name="Young G."/>
            <person name="Yu Q."/>
            <person name="Zembek L."/>
            <person name="Zhong D."/>
            <person name="Zimmer A."/>
            <person name="Zwirko Z."/>
            <person name="Jaffe D.B."/>
            <person name="Alvarez P."/>
            <person name="Brockman W."/>
            <person name="Butler J."/>
            <person name="Chin C."/>
            <person name="Gnerre S."/>
            <person name="Grabherr M."/>
            <person name="Kleber M."/>
            <person name="Mauceli E."/>
            <person name="MacCallum I."/>
        </authorList>
    </citation>
    <scope>NUCLEOTIDE SEQUENCE [LARGE SCALE GENOMIC DNA]</scope>
    <source>
        <strain evidence="4">MSH-3 / Tucson 14011-0111.49</strain>
    </source>
</reference>
<gene>
    <name evidence="3" type="primary">Dper\GL26035</name>
    <name evidence="3" type="ORF">Dper_GL26035</name>
</gene>
<keyword evidence="2" id="KW-0812">Transmembrane</keyword>